<feature type="chain" id="PRO_5022811081" evidence="1">
    <location>
        <begin position="21"/>
        <end position="270"/>
    </location>
</feature>
<proteinExistence type="predicted"/>
<keyword evidence="1" id="KW-0732">Signal</keyword>
<name>A0A5E7IBM7_PSEFL</name>
<sequence length="270" mass="29187" precursor="true">MTVPVNTPLAALPAMLPAMIAAYNTPNSRTANYNITYENFIVGRTQGIATHGSLANWIKNGSAAAEIHNLLTAFGMSAQRSILVALPVLHRVLNGLPAGVINWIQNISLPLPTSPCTIINSSTHSTLSVELQDLFNVLAAPGSVTLSGGFVAASKTLHCLFPDLAPMIDGRHSGLSYFHISRATYLPPLGLRTWDQWNGTLLLGIPNPSPRGAGRANWDSARFVAAIGINQHIYEIWRSNNHNQNLRDFLALDSARGTTGIPRIVDKLLW</sequence>
<protein>
    <submittedName>
        <fullName evidence="2">Uncharacterized protein</fullName>
    </submittedName>
</protein>
<evidence type="ECO:0000256" key="1">
    <source>
        <dbReference type="SAM" id="SignalP"/>
    </source>
</evidence>
<evidence type="ECO:0000313" key="2">
    <source>
        <dbReference type="EMBL" id="VVO73296.1"/>
    </source>
</evidence>
<gene>
    <name evidence="2" type="ORF">PS870_01405</name>
</gene>
<organism evidence="2 3">
    <name type="scientific">Pseudomonas fluorescens</name>
    <dbReference type="NCBI Taxonomy" id="294"/>
    <lineage>
        <taxon>Bacteria</taxon>
        <taxon>Pseudomonadati</taxon>
        <taxon>Pseudomonadota</taxon>
        <taxon>Gammaproteobacteria</taxon>
        <taxon>Pseudomonadales</taxon>
        <taxon>Pseudomonadaceae</taxon>
        <taxon>Pseudomonas</taxon>
    </lineage>
</organism>
<evidence type="ECO:0000313" key="3">
    <source>
        <dbReference type="Proteomes" id="UP000349468"/>
    </source>
</evidence>
<dbReference type="EMBL" id="CABVIK010000004">
    <property type="protein sequence ID" value="VVO73296.1"/>
    <property type="molecule type" value="Genomic_DNA"/>
</dbReference>
<dbReference type="AlphaFoldDB" id="A0A5E7IBM7"/>
<dbReference type="Proteomes" id="UP000349468">
    <property type="component" value="Unassembled WGS sequence"/>
</dbReference>
<accession>A0A5E7IBM7</accession>
<reference evidence="2 3" key="1">
    <citation type="submission" date="2019-09" db="EMBL/GenBank/DDBJ databases">
        <authorList>
            <person name="Chandra G."/>
            <person name="Truman W A."/>
        </authorList>
    </citation>
    <scope>NUCLEOTIDE SEQUENCE [LARGE SCALE GENOMIC DNA]</scope>
    <source>
        <strain evidence="2">PS870</strain>
    </source>
</reference>
<feature type="signal peptide" evidence="1">
    <location>
        <begin position="1"/>
        <end position="20"/>
    </location>
</feature>